<dbReference type="Gene3D" id="3.40.50.1000">
    <property type="entry name" value="HAD superfamily/HAD-like"/>
    <property type="match status" value="1"/>
</dbReference>
<dbReference type="NCBIfam" id="TIGR01509">
    <property type="entry name" value="HAD-SF-IA-v3"/>
    <property type="match status" value="1"/>
</dbReference>
<dbReference type="PANTHER" id="PTHR43434">
    <property type="entry name" value="PHOSPHOGLYCOLATE PHOSPHATASE"/>
    <property type="match status" value="1"/>
</dbReference>
<dbReference type="InterPro" id="IPR041492">
    <property type="entry name" value="HAD_2"/>
</dbReference>
<dbReference type="Gene3D" id="3.10.310.30">
    <property type="match status" value="1"/>
</dbReference>
<evidence type="ECO:0000259" key="1">
    <source>
        <dbReference type="Pfam" id="PF01368"/>
    </source>
</evidence>
<dbReference type="InterPro" id="IPR023214">
    <property type="entry name" value="HAD_sf"/>
</dbReference>
<keyword evidence="4" id="KW-1185">Reference proteome</keyword>
<dbReference type="AlphaFoldDB" id="A0A0M6WT94"/>
<dbReference type="NCBIfam" id="TIGR01549">
    <property type="entry name" value="HAD-SF-IA-v1"/>
    <property type="match status" value="1"/>
</dbReference>
<dbReference type="Gene3D" id="3.90.1640.10">
    <property type="entry name" value="inorganic pyrophosphatase (n-terminal core)"/>
    <property type="match status" value="1"/>
</dbReference>
<dbReference type="GO" id="GO:0006281">
    <property type="term" value="P:DNA repair"/>
    <property type="evidence" value="ECO:0007669"/>
    <property type="project" value="TreeGrafter"/>
</dbReference>
<sequence length="740" mass="83867">MKLSELLAYDNIVIQCHDNPDADTIACGFGVYLYLKSKGKEPRLIYGGQNVIRKTNLVMLIRDLKIPIEHVDYLHKPELLVMVDCQYHSGNSAVFEAEHIAVIDHHRICTELPELSEVRSNLGACSTLVWNMLKTEGFDVRGNRELSTALYYGLYTDTGSLTEIVHPLDRDLRDEANFDPAIMRKLRNANLSLEELEVAGAALLHTDYVEEFRAAIVKVGQCDPNILGLISDLVLEVDAIDICVAFNLQPEGVKFSVRSCVKEVKASELAAELCKGIGSGGGHLEKAGGLIPMELMTQEYLKFCKEHHFAPRMEYDAQGRHEQPAASGIKSVIEQRMRDYMGNTDIVYAQDCRIEAEDVKTYCRRSVPWGYVRATDLFAEGTQVTVRTLQGDMKATVEAGIVFIIGPKGECFFRNEEAFMEEFRIYTDWKFDLRNAEYEPTIKDVEKGIIVEPMKCAKVCVPKGTTIVRARRLARKVKLFRDKDENEQYTLGRVGDYMVDSSDTINNIRIMRKDLFEEIYRDSGEQEEQKSVIFDLDGTLLYSLEDLKNATNAALESQNMPTCTLDQVRRYVGNGVRMLMVRAVPDGEKNPKFEETFAEFKKYYGEHCLDHTKPYPDIMHLLTELKARGVKTAIVSNKLDSAVKELDERFFRGYMTTAIGEMEGVAKKPAPDMVQKAMKILKTDTKKAIYVGDSEVDIQTAENTGLPCVSVMWGFRDAEFLRKNRAQVLIQRPLELLYLI</sequence>
<dbReference type="InterPro" id="IPR006439">
    <property type="entry name" value="HAD-SF_hydro_IA"/>
</dbReference>
<dbReference type="PANTHER" id="PTHR43434:SF1">
    <property type="entry name" value="PHOSPHOGLYCOLATE PHOSPHATASE"/>
    <property type="match status" value="1"/>
</dbReference>
<dbReference type="OrthoDB" id="5896813at2"/>
<dbReference type="InterPro" id="IPR038763">
    <property type="entry name" value="DHH_sf"/>
</dbReference>
<dbReference type="SUPFAM" id="SSF56784">
    <property type="entry name" value="HAD-like"/>
    <property type="match status" value="1"/>
</dbReference>
<dbReference type="InterPro" id="IPR001667">
    <property type="entry name" value="DDH_dom"/>
</dbReference>
<dbReference type="Proteomes" id="UP000049979">
    <property type="component" value="Unassembled WGS sequence"/>
</dbReference>
<dbReference type="Gene3D" id="1.10.150.240">
    <property type="entry name" value="Putative phosphatase, domain 2"/>
    <property type="match status" value="1"/>
</dbReference>
<dbReference type="Pfam" id="PF13419">
    <property type="entry name" value="HAD_2"/>
    <property type="match status" value="1"/>
</dbReference>
<dbReference type="GO" id="GO:0003676">
    <property type="term" value="F:nucleic acid binding"/>
    <property type="evidence" value="ECO:0007669"/>
    <property type="project" value="InterPro"/>
</dbReference>
<dbReference type="Pfam" id="PF01368">
    <property type="entry name" value="DHH"/>
    <property type="match status" value="1"/>
</dbReference>
<dbReference type="RefSeq" id="WP_055068346.1">
    <property type="nucleotide sequence ID" value="NZ_CP173697.1"/>
</dbReference>
<dbReference type="EMBL" id="CVRR01000037">
    <property type="protein sequence ID" value="CRL40891.1"/>
    <property type="molecule type" value="Genomic_DNA"/>
</dbReference>
<dbReference type="SUPFAM" id="SSF64182">
    <property type="entry name" value="DHH phosphoesterases"/>
    <property type="match status" value="1"/>
</dbReference>
<evidence type="ECO:0000313" key="4">
    <source>
        <dbReference type="Proteomes" id="UP000049979"/>
    </source>
</evidence>
<evidence type="ECO:0000259" key="2">
    <source>
        <dbReference type="Pfam" id="PF02272"/>
    </source>
</evidence>
<dbReference type="InterPro" id="IPR023198">
    <property type="entry name" value="PGP-like_dom2"/>
</dbReference>
<organism evidence="3 4">
    <name type="scientific">Roseburia faecis</name>
    <dbReference type="NCBI Taxonomy" id="301302"/>
    <lineage>
        <taxon>Bacteria</taxon>
        <taxon>Bacillati</taxon>
        <taxon>Bacillota</taxon>
        <taxon>Clostridia</taxon>
        <taxon>Lachnospirales</taxon>
        <taxon>Lachnospiraceae</taxon>
        <taxon>Roseburia</taxon>
    </lineage>
</organism>
<feature type="domain" description="DDH" evidence="1">
    <location>
        <begin position="11"/>
        <end position="153"/>
    </location>
</feature>
<protein>
    <recommendedName>
        <fullName evidence="5">Phosphoglycolate phosphatase</fullName>
    </recommendedName>
</protein>
<dbReference type="STRING" id="301302.ERS852420_01710"/>
<reference evidence="4" key="1">
    <citation type="submission" date="2015-05" db="EMBL/GenBank/DDBJ databases">
        <authorList>
            <consortium name="Pathogen Informatics"/>
        </authorList>
    </citation>
    <scope>NUCLEOTIDE SEQUENCE [LARGE SCALE GENOMIC DNA]</scope>
    <source>
        <strain evidence="4">M72</strain>
    </source>
</reference>
<accession>A0A0M6WT94</accession>
<dbReference type="GO" id="GO:0008967">
    <property type="term" value="F:phosphoglycolate phosphatase activity"/>
    <property type="evidence" value="ECO:0007669"/>
    <property type="project" value="TreeGrafter"/>
</dbReference>
<dbReference type="SFLD" id="SFLDS00003">
    <property type="entry name" value="Haloacid_Dehalogenase"/>
    <property type="match status" value="1"/>
</dbReference>
<dbReference type="InterPro" id="IPR050155">
    <property type="entry name" value="HAD-like_hydrolase_sf"/>
</dbReference>
<dbReference type="SFLD" id="SFLDG01135">
    <property type="entry name" value="C1.5.6:_HAD__Beta-PGM__Phospha"/>
    <property type="match status" value="1"/>
</dbReference>
<dbReference type="SFLD" id="SFLDG01129">
    <property type="entry name" value="C1.5:_HAD__Beta-PGM__Phosphata"/>
    <property type="match status" value="1"/>
</dbReference>
<dbReference type="Pfam" id="PF02272">
    <property type="entry name" value="DHHA1"/>
    <property type="match status" value="1"/>
</dbReference>
<name>A0A0M6WT94_9FIRM</name>
<evidence type="ECO:0008006" key="5">
    <source>
        <dbReference type="Google" id="ProtNLM"/>
    </source>
</evidence>
<dbReference type="InterPro" id="IPR036412">
    <property type="entry name" value="HAD-like_sf"/>
</dbReference>
<evidence type="ECO:0000313" key="3">
    <source>
        <dbReference type="EMBL" id="CRL40891.1"/>
    </source>
</evidence>
<dbReference type="InterPro" id="IPR003156">
    <property type="entry name" value="DHHA1_dom"/>
</dbReference>
<dbReference type="GO" id="GO:0005829">
    <property type="term" value="C:cytosol"/>
    <property type="evidence" value="ECO:0007669"/>
    <property type="project" value="TreeGrafter"/>
</dbReference>
<feature type="domain" description="DHHA1" evidence="2">
    <location>
        <begin position="217"/>
        <end position="304"/>
    </location>
</feature>
<proteinExistence type="predicted"/>
<gene>
    <name evidence="3" type="ORF">M72_10881</name>
</gene>